<dbReference type="Proteomes" id="UP001172457">
    <property type="component" value="Chromosome 6"/>
</dbReference>
<name>A0AA38SJU0_9ASTR</name>
<dbReference type="AlphaFoldDB" id="A0AA38SJU0"/>
<dbReference type="EMBL" id="JARYMX010000006">
    <property type="protein sequence ID" value="KAJ9544049.1"/>
    <property type="molecule type" value="Genomic_DNA"/>
</dbReference>
<organism evidence="1 2">
    <name type="scientific">Centaurea solstitialis</name>
    <name type="common">yellow star-thistle</name>
    <dbReference type="NCBI Taxonomy" id="347529"/>
    <lineage>
        <taxon>Eukaryota</taxon>
        <taxon>Viridiplantae</taxon>
        <taxon>Streptophyta</taxon>
        <taxon>Embryophyta</taxon>
        <taxon>Tracheophyta</taxon>
        <taxon>Spermatophyta</taxon>
        <taxon>Magnoliopsida</taxon>
        <taxon>eudicotyledons</taxon>
        <taxon>Gunneridae</taxon>
        <taxon>Pentapetalae</taxon>
        <taxon>asterids</taxon>
        <taxon>campanulids</taxon>
        <taxon>Asterales</taxon>
        <taxon>Asteraceae</taxon>
        <taxon>Carduoideae</taxon>
        <taxon>Cardueae</taxon>
        <taxon>Centaureinae</taxon>
        <taxon>Centaurea</taxon>
    </lineage>
</organism>
<evidence type="ECO:0000313" key="2">
    <source>
        <dbReference type="Proteomes" id="UP001172457"/>
    </source>
</evidence>
<feature type="non-terminal residue" evidence="1">
    <location>
        <position position="1"/>
    </location>
</feature>
<proteinExistence type="predicted"/>
<keyword evidence="2" id="KW-1185">Reference proteome</keyword>
<accession>A0AA38SJU0</accession>
<evidence type="ECO:0000313" key="1">
    <source>
        <dbReference type="EMBL" id="KAJ9544049.1"/>
    </source>
</evidence>
<comment type="caution">
    <text evidence="1">The sequence shown here is derived from an EMBL/GenBank/DDBJ whole genome shotgun (WGS) entry which is preliminary data.</text>
</comment>
<reference evidence="1" key="1">
    <citation type="submission" date="2023-03" db="EMBL/GenBank/DDBJ databases">
        <title>Chromosome-scale reference genome and RAD-based genetic map of yellow starthistle (Centaurea solstitialis) reveal putative structural variation and QTLs associated with invader traits.</title>
        <authorList>
            <person name="Reatini B."/>
            <person name="Cang F.A."/>
            <person name="Jiang Q."/>
            <person name="Mckibben M.T.W."/>
            <person name="Barker M.S."/>
            <person name="Rieseberg L.H."/>
            <person name="Dlugosch K.M."/>
        </authorList>
    </citation>
    <scope>NUCLEOTIDE SEQUENCE</scope>
    <source>
        <strain evidence="1">CAN-66</strain>
        <tissue evidence="1">Leaf</tissue>
    </source>
</reference>
<protein>
    <submittedName>
        <fullName evidence="1">Uncharacterized protein</fullName>
    </submittedName>
</protein>
<sequence>MKHLALDFHFVREKVQLGSLRVTHVSGDDQLADVHTKPLLRPRFQLLNSKIGLASRSSILRWNIGFPMVADREDKRENRRMLVVGDEEVTDNSTHIFQFSTHEFLEYLQMNFEIRPNEVHHQLRSDLECKKKQIVNYNGKKKYNFKNRAKVNTLRPTTINKKKKEERGGKYFSFNEFDGEGGSNKNQTNLQECDFLLKLAHSHDPLALSGECTTLAKGESH</sequence>
<gene>
    <name evidence="1" type="ORF">OSB04_023756</name>
</gene>